<protein>
    <submittedName>
        <fullName evidence="3">Uncharacterized protein</fullName>
    </submittedName>
</protein>
<dbReference type="CDD" id="cd08994">
    <property type="entry name" value="GH43_62_32_68_117_130-like"/>
    <property type="match status" value="1"/>
</dbReference>
<keyword evidence="2" id="KW-0732">Signal</keyword>
<keyword evidence="4" id="KW-1185">Reference proteome</keyword>
<name>A0ABQ1V583_9BACT</name>
<evidence type="ECO:0000313" key="3">
    <source>
        <dbReference type="EMBL" id="GGF38793.1"/>
    </source>
</evidence>
<evidence type="ECO:0000256" key="1">
    <source>
        <dbReference type="SAM" id="MobiDB-lite"/>
    </source>
</evidence>
<dbReference type="InterPro" id="IPR023296">
    <property type="entry name" value="Glyco_hydro_beta-prop_sf"/>
</dbReference>
<accession>A0ABQ1V583</accession>
<feature type="region of interest" description="Disordered" evidence="1">
    <location>
        <begin position="198"/>
        <end position="225"/>
    </location>
</feature>
<proteinExistence type="predicted"/>
<dbReference type="RefSeq" id="WP_137403502.1">
    <property type="nucleotide sequence ID" value="NZ_BMIU01000015.1"/>
</dbReference>
<organism evidence="3 4">
    <name type="scientific">Echinicola rosea</name>
    <dbReference type="NCBI Taxonomy" id="1807691"/>
    <lineage>
        <taxon>Bacteria</taxon>
        <taxon>Pseudomonadati</taxon>
        <taxon>Bacteroidota</taxon>
        <taxon>Cytophagia</taxon>
        <taxon>Cytophagales</taxon>
        <taxon>Cyclobacteriaceae</taxon>
        <taxon>Echinicola</taxon>
    </lineage>
</organism>
<dbReference type="Gene3D" id="2.115.10.20">
    <property type="entry name" value="Glycosyl hydrolase domain, family 43"/>
    <property type="match status" value="1"/>
</dbReference>
<evidence type="ECO:0000256" key="2">
    <source>
        <dbReference type="SAM" id="SignalP"/>
    </source>
</evidence>
<dbReference type="InterPro" id="IPR050727">
    <property type="entry name" value="GH43_arabinanases"/>
</dbReference>
<dbReference type="PANTHER" id="PTHR43301">
    <property type="entry name" value="ARABINAN ENDO-1,5-ALPHA-L-ARABINOSIDASE"/>
    <property type="match status" value="1"/>
</dbReference>
<sequence length="410" mass="45573">MFKKYLLSVVTFSAAIFLSKAQLIIEPQSVDAVLVENGSSPILEGSAILGNEGYFVWGGSVIRGEDGRYHMFYSRWPSGPDKDNFGDGWLTGSEIAYAVSDHADHGFTFVKVVLQGQGKEGRSSAWDGQSVHNPHIQRFNGTYYLYHTGSTYPGKQPEGSPGANLSRRNLIQQSQQIGLVTFNSMEDLLQGNINRSNAPLLSPRTRVKDGDVLHPSPEGTKTKPDNLIVVNPSVVRRKSDGKYLLYFKGNQYVPSWRGIHGVAISDSPSGPFKPRDEFVFDVRDEDGKLASAEDPYVWYHEESDLYYTVFKDFTGKITGDEPGLALMKSSDGIHWEKPENAMFMPLSLELKTGQTVKVNRLERPQFLIGEDGLPKVLYAACSLNPLNEKKDGSSFNVQIPLKSYYKKGSI</sequence>
<reference evidence="4" key="1">
    <citation type="journal article" date="2019" name="Int. J. Syst. Evol. Microbiol.">
        <title>The Global Catalogue of Microorganisms (GCM) 10K type strain sequencing project: providing services to taxonomists for standard genome sequencing and annotation.</title>
        <authorList>
            <consortium name="The Broad Institute Genomics Platform"/>
            <consortium name="The Broad Institute Genome Sequencing Center for Infectious Disease"/>
            <person name="Wu L."/>
            <person name="Ma J."/>
        </authorList>
    </citation>
    <scope>NUCLEOTIDE SEQUENCE [LARGE SCALE GENOMIC DNA]</scope>
    <source>
        <strain evidence="4">CGMCC 1.15407</strain>
    </source>
</reference>
<evidence type="ECO:0000313" key="4">
    <source>
        <dbReference type="Proteomes" id="UP000647339"/>
    </source>
</evidence>
<comment type="caution">
    <text evidence="3">The sequence shown here is derived from an EMBL/GenBank/DDBJ whole genome shotgun (WGS) entry which is preliminary data.</text>
</comment>
<feature type="signal peptide" evidence="2">
    <location>
        <begin position="1"/>
        <end position="21"/>
    </location>
</feature>
<dbReference type="PANTHER" id="PTHR43301:SF3">
    <property type="entry name" value="ARABINAN ENDO-1,5-ALPHA-L-ARABINOSIDASE A-RELATED"/>
    <property type="match status" value="1"/>
</dbReference>
<feature type="chain" id="PRO_5046730215" evidence="2">
    <location>
        <begin position="22"/>
        <end position="410"/>
    </location>
</feature>
<dbReference type="Proteomes" id="UP000647339">
    <property type="component" value="Unassembled WGS sequence"/>
</dbReference>
<dbReference type="EMBL" id="BMIU01000015">
    <property type="protein sequence ID" value="GGF38793.1"/>
    <property type="molecule type" value="Genomic_DNA"/>
</dbReference>
<dbReference type="SUPFAM" id="SSF75005">
    <property type="entry name" value="Arabinanase/levansucrase/invertase"/>
    <property type="match status" value="2"/>
</dbReference>
<gene>
    <name evidence="3" type="ORF">GCM10011339_29230</name>
</gene>